<keyword evidence="5 10" id="KW-0479">Metal-binding</keyword>
<dbReference type="InterPro" id="IPR011876">
    <property type="entry name" value="IsopentenylPP_isomerase_typ1"/>
</dbReference>
<dbReference type="PIRSF" id="PIRSF018427">
    <property type="entry name" value="Isopntndiph_ism"/>
    <property type="match status" value="1"/>
</dbReference>
<feature type="active site" evidence="10">
    <location>
        <position position="110"/>
    </location>
</feature>
<evidence type="ECO:0000256" key="6">
    <source>
        <dbReference type="ARBA" id="ARBA00022842"/>
    </source>
</evidence>
<feature type="binding site" evidence="10">
    <location>
        <position position="19"/>
    </location>
    <ligand>
        <name>Mn(2+)</name>
        <dbReference type="ChEBI" id="CHEBI:29035"/>
    </ligand>
</feature>
<evidence type="ECO:0000256" key="7">
    <source>
        <dbReference type="ARBA" id="ARBA00023211"/>
    </source>
</evidence>
<keyword evidence="6 10" id="KW-0460">Magnesium</keyword>
<accession>A0ABN2TCA8</accession>
<evidence type="ECO:0000256" key="5">
    <source>
        <dbReference type="ARBA" id="ARBA00022723"/>
    </source>
</evidence>
<dbReference type="HAMAP" id="MF_00202">
    <property type="entry name" value="Idi"/>
    <property type="match status" value="1"/>
</dbReference>
<feature type="binding site" evidence="10">
    <location>
        <position position="26"/>
    </location>
    <ligand>
        <name>Mn(2+)</name>
        <dbReference type="ChEBI" id="CHEBI:29035"/>
    </ligand>
</feature>
<evidence type="ECO:0000256" key="3">
    <source>
        <dbReference type="ARBA" id="ARBA00012057"/>
    </source>
</evidence>
<dbReference type="SUPFAM" id="SSF55811">
    <property type="entry name" value="Nudix"/>
    <property type="match status" value="1"/>
</dbReference>
<evidence type="ECO:0000256" key="4">
    <source>
        <dbReference type="ARBA" id="ARBA00022490"/>
    </source>
</evidence>
<organism evidence="12 13">
    <name type="scientific">Brevibacterium samyangense</name>
    <dbReference type="NCBI Taxonomy" id="366888"/>
    <lineage>
        <taxon>Bacteria</taxon>
        <taxon>Bacillati</taxon>
        <taxon>Actinomycetota</taxon>
        <taxon>Actinomycetes</taxon>
        <taxon>Micrococcales</taxon>
        <taxon>Brevibacteriaceae</taxon>
        <taxon>Brevibacterium</taxon>
    </lineage>
</organism>
<keyword evidence="7 10" id="KW-0464">Manganese</keyword>
<comment type="caution">
    <text evidence="12">The sequence shown here is derived from an EMBL/GenBank/DDBJ whole genome shotgun (WGS) entry which is preliminary data.</text>
</comment>
<comment type="subcellular location">
    <subcellularLocation>
        <location evidence="10">Cytoplasm</location>
    </subcellularLocation>
</comment>
<comment type="catalytic activity">
    <reaction evidence="10">
        <text>isopentenyl diphosphate = dimethylallyl diphosphate</text>
        <dbReference type="Rhea" id="RHEA:23284"/>
        <dbReference type="ChEBI" id="CHEBI:57623"/>
        <dbReference type="ChEBI" id="CHEBI:128769"/>
        <dbReference type="EC" id="5.3.3.2"/>
    </reaction>
</comment>
<evidence type="ECO:0000256" key="1">
    <source>
        <dbReference type="ARBA" id="ARBA00004826"/>
    </source>
</evidence>
<sequence length="169" mass="18404">MLLDDNGAPIGTHPKATVHTTDTPLHLAFSCFLLDADGRVLLTRRALVKRAWPGVWTNAFCGHPGPGEDFPSAIARRASDELGTTITGLREALPDFRYRAVDASGIVENEMCPVYLAELSAPLYPEPAEVMETAWIHPDDLDAALGSAPFAFSPWLRQEWAALRADGHV</sequence>
<comment type="similarity">
    <text evidence="2 10">Belongs to the IPP isomerase type 1 family.</text>
</comment>
<evidence type="ECO:0000313" key="12">
    <source>
        <dbReference type="EMBL" id="GAA2003228.1"/>
    </source>
</evidence>
<dbReference type="InterPro" id="IPR056375">
    <property type="entry name" value="Idi_bact"/>
</dbReference>
<feature type="active site" evidence="10">
    <location>
        <position position="61"/>
    </location>
</feature>
<dbReference type="Pfam" id="PF00293">
    <property type="entry name" value="NUDIX"/>
    <property type="match status" value="1"/>
</dbReference>
<evidence type="ECO:0000259" key="11">
    <source>
        <dbReference type="PROSITE" id="PS51462"/>
    </source>
</evidence>
<keyword evidence="9 10" id="KW-0413">Isomerase</keyword>
<evidence type="ECO:0000256" key="2">
    <source>
        <dbReference type="ARBA" id="ARBA00007579"/>
    </source>
</evidence>
<gene>
    <name evidence="10 12" type="primary">idi</name>
    <name evidence="12" type="ORF">GCM10009755_10240</name>
</gene>
<dbReference type="Proteomes" id="UP001500755">
    <property type="component" value="Unassembled WGS sequence"/>
</dbReference>
<dbReference type="EMBL" id="BAAANO010000009">
    <property type="protein sequence ID" value="GAA2003228.1"/>
    <property type="molecule type" value="Genomic_DNA"/>
</dbReference>
<keyword evidence="4 10" id="KW-0963">Cytoplasm</keyword>
<evidence type="ECO:0000313" key="13">
    <source>
        <dbReference type="Proteomes" id="UP001500755"/>
    </source>
</evidence>
<evidence type="ECO:0000256" key="10">
    <source>
        <dbReference type="HAMAP-Rule" id="MF_00202"/>
    </source>
</evidence>
<feature type="domain" description="Nudix hydrolase" evidence="11">
    <location>
        <begin position="24"/>
        <end position="158"/>
    </location>
</feature>
<keyword evidence="13" id="KW-1185">Reference proteome</keyword>
<dbReference type="PANTHER" id="PTHR10885:SF0">
    <property type="entry name" value="ISOPENTENYL-DIPHOSPHATE DELTA-ISOMERASE"/>
    <property type="match status" value="1"/>
</dbReference>
<dbReference type="Gene3D" id="3.90.79.10">
    <property type="entry name" value="Nucleoside Triphosphate Pyrophosphohydrolase"/>
    <property type="match status" value="1"/>
</dbReference>
<evidence type="ECO:0000256" key="8">
    <source>
        <dbReference type="ARBA" id="ARBA00023229"/>
    </source>
</evidence>
<dbReference type="EC" id="5.3.3.2" evidence="3 10"/>
<feature type="binding site" evidence="10">
    <location>
        <position position="110"/>
    </location>
    <ligand>
        <name>Mn(2+)</name>
        <dbReference type="ChEBI" id="CHEBI:29035"/>
    </ligand>
</feature>
<dbReference type="NCBIfam" id="TIGR02150">
    <property type="entry name" value="IPP_isom_1"/>
    <property type="match status" value="1"/>
</dbReference>
<protein>
    <recommendedName>
        <fullName evidence="3 10">Isopentenyl-diphosphate Delta-isomerase</fullName>
        <shortName evidence="10">IPP isomerase</shortName>
        <ecNumber evidence="3 10">5.3.3.2</ecNumber>
    </recommendedName>
    <alternativeName>
        <fullName evidence="10">IPP:DMAPP isomerase</fullName>
    </alternativeName>
    <alternativeName>
        <fullName evidence="10">Isopentenyl pyrophosphate isomerase</fullName>
    </alternativeName>
</protein>
<dbReference type="PANTHER" id="PTHR10885">
    <property type="entry name" value="ISOPENTENYL-DIPHOSPHATE DELTA-ISOMERASE"/>
    <property type="match status" value="1"/>
</dbReference>
<reference evidence="12 13" key="1">
    <citation type="journal article" date="2019" name="Int. J. Syst. Evol. Microbiol.">
        <title>The Global Catalogue of Microorganisms (GCM) 10K type strain sequencing project: providing services to taxonomists for standard genome sequencing and annotation.</title>
        <authorList>
            <consortium name="The Broad Institute Genomics Platform"/>
            <consortium name="The Broad Institute Genome Sequencing Center for Infectious Disease"/>
            <person name="Wu L."/>
            <person name="Ma J."/>
        </authorList>
    </citation>
    <scope>NUCLEOTIDE SEQUENCE [LARGE SCALE GENOMIC DNA]</scope>
    <source>
        <strain evidence="12 13">JCM 14546</strain>
    </source>
</reference>
<comment type="cofactor">
    <cofactor evidence="10">
        <name>Mn(2+)</name>
        <dbReference type="ChEBI" id="CHEBI:29035"/>
    </cofactor>
    <text evidence="10">Binds 1 Mn(2+) ion per subunit.</text>
</comment>
<comment type="pathway">
    <text evidence="1 10">Isoprenoid biosynthesis; dimethylallyl diphosphate biosynthesis; dimethylallyl diphosphate from isopentenyl diphosphate: step 1/1.</text>
</comment>
<dbReference type="CDD" id="cd02885">
    <property type="entry name" value="NUDIX_IPP_Isomerase"/>
    <property type="match status" value="1"/>
</dbReference>
<proteinExistence type="inferred from homology"/>
<name>A0ABN2TCA8_9MICO</name>
<dbReference type="InterPro" id="IPR015797">
    <property type="entry name" value="NUDIX_hydrolase-like_dom_sf"/>
</dbReference>
<keyword evidence="8 10" id="KW-0414">Isoprene biosynthesis</keyword>
<comment type="cofactor">
    <cofactor evidence="10">
        <name>Mg(2+)</name>
        <dbReference type="ChEBI" id="CHEBI:18420"/>
    </cofactor>
    <text evidence="10">Binds 1 Mg(2+) ion per subunit. The magnesium ion binds only when substrate is bound.</text>
</comment>
<evidence type="ECO:0000256" key="9">
    <source>
        <dbReference type="ARBA" id="ARBA00023235"/>
    </source>
</evidence>
<dbReference type="NCBIfam" id="NF002995">
    <property type="entry name" value="PRK03759.1"/>
    <property type="match status" value="1"/>
</dbReference>
<dbReference type="InterPro" id="IPR000086">
    <property type="entry name" value="NUDIX_hydrolase_dom"/>
</dbReference>
<feature type="binding site" evidence="10">
    <location>
        <position position="63"/>
    </location>
    <ligand>
        <name>Mn(2+)</name>
        <dbReference type="ChEBI" id="CHEBI:29035"/>
    </ligand>
</feature>
<dbReference type="PROSITE" id="PS51462">
    <property type="entry name" value="NUDIX"/>
    <property type="match status" value="1"/>
</dbReference>
<feature type="binding site" evidence="10">
    <location>
        <position position="81"/>
    </location>
    <ligand>
        <name>Mg(2+)</name>
        <dbReference type="ChEBI" id="CHEBI:18420"/>
    </ligand>
</feature>
<comment type="function">
    <text evidence="10">Catalyzes the 1,3-allylic rearrangement of the homoallylic substrate isopentenyl (IPP) to its highly electrophilic allylic isomer, dimethylallyl diphosphate (DMAPP).</text>
</comment>
<feature type="binding site" evidence="10">
    <location>
        <position position="108"/>
    </location>
    <ligand>
        <name>Mn(2+)</name>
        <dbReference type="ChEBI" id="CHEBI:29035"/>
    </ligand>
</feature>